<dbReference type="OrthoDB" id="9774454at2"/>
<dbReference type="STRING" id="1796616.A4V09_07990"/>
<dbReference type="InterPro" id="IPR016167">
    <property type="entry name" value="FAD-bd_PCMH_sub1"/>
</dbReference>
<dbReference type="InterPro" id="IPR036683">
    <property type="entry name" value="CO_DH_flav_C_dom_sf"/>
</dbReference>
<dbReference type="InterPro" id="IPR016169">
    <property type="entry name" value="FAD-bd_PCMH_sub2"/>
</dbReference>
<dbReference type="InterPro" id="IPR051312">
    <property type="entry name" value="Diverse_Substr_Oxidored"/>
</dbReference>
<dbReference type="InterPro" id="IPR016166">
    <property type="entry name" value="FAD-bd_PCMH"/>
</dbReference>
<dbReference type="PANTHER" id="PTHR42659:SF9">
    <property type="entry name" value="XANTHINE DEHYDROGENASE FAD-BINDING SUBUNIT XDHB-RELATED"/>
    <property type="match status" value="1"/>
</dbReference>
<reference evidence="4" key="1">
    <citation type="submission" date="2017-04" db="EMBL/GenBank/DDBJ databases">
        <title>Complete Genome Sequences of Twelve Strains of a Stable Defined Moderately Diverse Mouse Microbiota 2 (sDMDMm2).</title>
        <authorList>
            <person name="Uchimura Y."/>
            <person name="Wyss M."/>
            <person name="Brugiroux S."/>
            <person name="Limenitakis J.P."/>
            <person name="Stecher B."/>
            <person name="McCoy K.D."/>
            <person name="Macpherson A.J."/>
        </authorList>
    </citation>
    <scope>NUCLEOTIDE SEQUENCE</scope>
    <source>
        <strain evidence="4">YL58</strain>
    </source>
</reference>
<gene>
    <name evidence="4" type="ORF">A4V09_07990</name>
</gene>
<dbReference type="Gene3D" id="3.30.465.10">
    <property type="match status" value="1"/>
</dbReference>
<evidence type="ECO:0000256" key="1">
    <source>
        <dbReference type="ARBA" id="ARBA00022630"/>
    </source>
</evidence>
<dbReference type="KEGG" id="byl:A4V09_07990"/>
<protein>
    <recommendedName>
        <fullName evidence="3">FAD-binding PCMH-type domain-containing protein</fullName>
    </recommendedName>
</protein>
<sequence>MTMYYKPQNLEDALSCLSSESPVILAGGTDLMPLIKNDLKPSGNYLDITHIPSLRAVKRTTEGWFLGAAVTLSGLSCNSALCTSYPALEMALRVTASPQIRNMGTIGGNILQDRRCIYFNQSSYWRSSIPKCFKTGGNLCHQIPNSPVCRALYYSDLAPALMLYHAQALFYKKGEKHKLPVETFIQNHTAQNGTTERSDILLEGFLLPFPLKGYQSAFEKISIRGSVDFPTVNFAGAYCPETRDARLLVGAVADNPVELHDTAAFISAGKETDLDQIAETAVKELLSKSRLIKESTISVKVKKDSFQNIRTLLKTLICPPEG</sequence>
<dbReference type="AlphaFoldDB" id="A0A1C7I7Y3"/>
<feature type="domain" description="FAD-binding PCMH-type" evidence="3">
    <location>
        <begin position="1"/>
        <end position="211"/>
    </location>
</feature>
<evidence type="ECO:0000256" key="2">
    <source>
        <dbReference type="ARBA" id="ARBA00023002"/>
    </source>
</evidence>
<dbReference type="InterPro" id="IPR036318">
    <property type="entry name" value="FAD-bd_PCMH-like_sf"/>
</dbReference>
<dbReference type="PANTHER" id="PTHR42659">
    <property type="entry name" value="XANTHINE DEHYDROGENASE SUBUNIT C-RELATED"/>
    <property type="match status" value="1"/>
</dbReference>
<dbReference type="GO" id="GO:0016491">
    <property type="term" value="F:oxidoreductase activity"/>
    <property type="evidence" value="ECO:0007669"/>
    <property type="project" value="UniProtKB-KW"/>
</dbReference>
<dbReference type="Gene3D" id="3.30.390.50">
    <property type="entry name" value="CO dehydrogenase flavoprotein, C-terminal domain"/>
    <property type="match status" value="1"/>
</dbReference>
<evidence type="ECO:0000313" key="5">
    <source>
        <dbReference type="Proteomes" id="UP000092574"/>
    </source>
</evidence>
<organism evidence="4 5">
    <name type="scientific">Blautia pseudococcoides</name>
    <dbReference type="NCBI Taxonomy" id="1796616"/>
    <lineage>
        <taxon>Bacteria</taxon>
        <taxon>Bacillati</taxon>
        <taxon>Bacillota</taxon>
        <taxon>Clostridia</taxon>
        <taxon>Lachnospirales</taxon>
        <taxon>Lachnospiraceae</taxon>
        <taxon>Blautia</taxon>
    </lineage>
</organism>
<keyword evidence="2" id="KW-0560">Oxidoreductase</keyword>
<dbReference type="EMBL" id="CP015405">
    <property type="protein sequence ID" value="ANU75715.2"/>
    <property type="molecule type" value="Genomic_DNA"/>
</dbReference>
<name>A0A1C7I7Y3_9FIRM</name>
<accession>A0A1C7I7Y3</accession>
<evidence type="ECO:0000259" key="3">
    <source>
        <dbReference type="PROSITE" id="PS51387"/>
    </source>
</evidence>
<dbReference type="Gene3D" id="3.30.43.10">
    <property type="entry name" value="Uridine Diphospho-n-acetylenolpyruvylglucosamine Reductase, domain 2"/>
    <property type="match status" value="1"/>
</dbReference>
<dbReference type="Pfam" id="PF00941">
    <property type="entry name" value="FAD_binding_5"/>
    <property type="match status" value="1"/>
</dbReference>
<dbReference type="SUPFAM" id="SSF56176">
    <property type="entry name" value="FAD-binding/transporter-associated domain-like"/>
    <property type="match status" value="1"/>
</dbReference>
<dbReference type="Proteomes" id="UP000092574">
    <property type="component" value="Chromosome"/>
</dbReference>
<dbReference type="SUPFAM" id="SSF55447">
    <property type="entry name" value="CO dehydrogenase flavoprotein C-terminal domain-like"/>
    <property type="match status" value="1"/>
</dbReference>
<evidence type="ECO:0000313" key="4">
    <source>
        <dbReference type="EMBL" id="ANU75715.2"/>
    </source>
</evidence>
<keyword evidence="5" id="KW-1185">Reference proteome</keyword>
<dbReference type="PROSITE" id="PS51387">
    <property type="entry name" value="FAD_PCMH"/>
    <property type="match status" value="1"/>
</dbReference>
<proteinExistence type="predicted"/>
<keyword evidence="1" id="KW-0285">Flavoprotein</keyword>
<dbReference type="InterPro" id="IPR002346">
    <property type="entry name" value="Mopterin_DH_FAD-bd"/>
</dbReference>
<dbReference type="GO" id="GO:0071949">
    <property type="term" value="F:FAD binding"/>
    <property type="evidence" value="ECO:0007669"/>
    <property type="project" value="InterPro"/>
</dbReference>